<gene>
    <name evidence="7" type="primary">ppnK</name>
    <name evidence="6" type="synonym">nadK</name>
    <name evidence="7" type="ORF">Spb1_23310</name>
</gene>
<dbReference type="OrthoDB" id="9774737at2"/>
<dbReference type="SUPFAM" id="SSF111331">
    <property type="entry name" value="NAD kinase/diacylglycerol kinase-like"/>
    <property type="match status" value="1"/>
</dbReference>
<proteinExistence type="inferred from homology"/>
<dbReference type="GO" id="GO:0003951">
    <property type="term" value="F:NAD+ kinase activity"/>
    <property type="evidence" value="ECO:0007669"/>
    <property type="project" value="UniProtKB-UniRule"/>
</dbReference>
<dbReference type="GO" id="GO:0005737">
    <property type="term" value="C:cytoplasm"/>
    <property type="evidence" value="ECO:0007669"/>
    <property type="project" value="UniProtKB-SubCell"/>
</dbReference>
<comment type="caution">
    <text evidence="6">Lacks conserved residue(s) required for the propagation of feature annotation.</text>
</comment>
<dbReference type="KEGG" id="peh:Spb1_23310"/>
<sequence length="287" mass="31888">MLPEPIQVGLVFRDHHPQVAEIRRVLVDFIEQQEQVQLAGILGVHDCNCWDIEPQIVAVIGGDGSILRTCRAMGKQQRPMLGINLGRLGFLADLTPAEFMQSLGEIASRRYRIVDHLMFECRLFRDGHEQLQSLGLNEVSIQAGASLRLIDIELLVDRVPVTTYRCDGLIVSTPIGSTAHSLAAGGPILKQNLQAFVVTPISPHTLSNRPLVDSADCIFEMRVPEVNEGVTLVIDGQIREPLRPGDVVEIRRAEVACQLVRLEGWSYYSTLHRKLGWGSNPVSFDSR</sequence>
<dbReference type="InterPro" id="IPR017437">
    <property type="entry name" value="ATP-NAD_kinase_PpnK-typ_C"/>
</dbReference>
<keyword evidence="4 6" id="KW-0520">NAD</keyword>
<dbReference type="RefSeq" id="WP_145299729.1">
    <property type="nucleotide sequence ID" value="NZ_CP036299.1"/>
</dbReference>
<dbReference type="Gene3D" id="2.60.200.30">
    <property type="entry name" value="Probable inorganic polyphosphate/atp-NAD kinase, domain 2"/>
    <property type="match status" value="1"/>
</dbReference>
<accession>A0A518GP44</accession>
<feature type="binding site" evidence="6">
    <location>
        <position position="167"/>
    </location>
    <ligand>
        <name>NAD(+)</name>
        <dbReference type="ChEBI" id="CHEBI:57540"/>
    </ligand>
</feature>
<name>A0A518GP44_9PLAN</name>
<comment type="catalytic activity">
    <reaction evidence="5 6">
        <text>NAD(+) + ATP = ADP + NADP(+) + H(+)</text>
        <dbReference type="Rhea" id="RHEA:18629"/>
        <dbReference type="ChEBI" id="CHEBI:15378"/>
        <dbReference type="ChEBI" id="CHEBI:30616"/>
        <dbReference type="ChEBI" id="CHEBI:57540"/>
        <dbReference type="ChEBI" id="CHEBI:58349"/>
        <dbReference type="ChEBI" id="CHEBI:456216"/>
        <dbReference type="EC" id="2.7.1.23"/>
    </reaction>
</comment>
<dbReference type="InterPro" id="IPR016064">
    <property type="entry name" value="NAD/diacylglycerol_kinase_sf"/>
</dbReference>
<dbReference type="GO" id="GO:0019674">
    <property type="term" value="P:NAD+ metabolic process"/>
    <property type="evidence" value="ECO:0007669"/>
    <property type="project" value="InterPro"/>
</dbReference>
<keyword evidence="6" id="KW-0547">Nucleotide-binding</keyword>
<dbReference type="AlphaFoldDB" id="A0A518GP44"/>
<comment type="similarity">
    <text evidence="6">Belongs to the NAD kinase family.</text>
</comment>
<keyword evidence="6" id="KW-0067">ATP-binding</keyword>
<feature type="binding site" evidence="6">
    <location>
        <position position="165"/>
    </location>
    <ligand>
        <name>NAD(+)</name>
        <dbReference type="ChEBI" id="CHEBI:57540"/>
    </ligand>
</feature>
<dbReference type="Proteomes" id="UP000315349">
    <property type="component" value="Chromosome"/>
</dbReference>
<comment type="subcellular location">
    <subcellularLocation>
        <location evidence="6">Cytoplasm</location>
    </subcellularLocation>
</comment>
<organism evidence="7 8">
    <name type="scientific">Planctopirus ephydatiae</name>
    <dbReference type="NCBI Taxonomy" id="2528019"/>
    <lineage>
        <taxon>Bacteria</taxon>
        <taxon>Pseudomonadati</taxon>
        <taxon>Planctomycetota</taxon>
        <taxon>Planctomycetia</taxon>
        <taxon>Planctomycetales</taxon>
        <taxon>Planctomycetaceae</taxon>
        <taxon>Planctopirus</taxon>
    </lineage>
</organism>
<dbReference type="EC" id="2.7.1.23" evidence="6"/>
<keyword evidence="2 6" id="KW-0418">Kinase</keyword>
<reference evidence="7 8" key="1">
    <citation type="submission" date="2019-02" db="EMBL/GenBank/DDBJ databases">
        <title>Deep-cultivation of Planctomycetes and their phenomic and genomic characterization uncovers novel biology.</title>
        <authorList>
            <person name="Wiegand S."/>
            <person name="Jogler M."/>
            <person name="Boedeker C."/>
            <person name="Pinto D."/>
            <person name="Vollmers J."/>
            <person name="Rivas-Marin E."/>
            <person name="Kohn T."/>
            <person name="Peeters S.H."/>
            <person name="Heuer A."/>
            <person name="Rast P."/>
            <person name="Oberbeckmann S."/>
            <person name="Bunk B."/>
            <person name="Jeske O."/>
            <person name="Meyerdierks A."/>
            <person name="Storesund J.E."/>
            <person name="Kallscheuer N."/>
            <person name="Luecker S."/>
            <person name="Lage O.M."/>
            <person name="Pohl T."/>
            <person name="Merkel B.J."/>
            <person name="Hornburger P."/>
            <person name="Mueller R.-W."/>
            <person name="Bruemmer F."/>
            <person name="Labrenz M."/>
            <person name="Spormann A.M."/>
            <person name="Op den Camp H."/>
            <person name="Overmann J."/>
            <person name="Amann R."/>
            <person name="Jetten M.S.M."/>
            <person name="Mascher T."/>
            <person name="Medema M.H."/>
            <person name="Devos D.P."/>
            <person name="Kaster A.-K."/>
            <person name="Ovreas L."/>
            <person name="Rohde M."/>
            <person name="Galperin M.Y."/>
            <person name="Jogler C."/>
        </authorList>
    </citation>
    <scope>NUCLEOTIDE SEQUENCE [LARGE SCALE GENOMIC DNA]</scope>
    <source>
        <strain evidence="7 8">Spb1</strain>
    </source>
</reference>
<keyword evidence="1 6" id="KW-0808">Transferase</keyword>
<dbReference type="PANTHER" id="PTHR20275:SF0">
    <property type="entry name" value="NAD KINASE"/>
    <property type="match status" value="1"/>
</dbReference>
<evidence type="ECO:0000256" key="6">
    <source>
        <dbReference type="HAMAP-Rule" id="MF_00361"/>
    </source>
</evidence>
<keyword evidence="3 6" id="KW-0521">NADP</keyword>
<evidence type="ECO:0000256" key="3">
    <source>
        <dbReference type="ARBA" id="ARBA00022857"/>
    </source>
</evidence>
<feature type="binding site" evidence="6">
    <location>
        <begin position="63"/>
        <end position="64"/>
    </location>
    <ligand>
        <name>NAD(+)</name>
        <dbReference type="ChEBI" id="CHEBI:57540"/>
    </ligand>
</feature>
<evidence type="ECO:0000256" key="2">
    <source>
        <dbReference type="ARBA" id="ARBA00022777"/>
    </source>
</evidence>
<comment type="function">
    <text evidence="6">Involved in the regulation of the intracellular balance of NAD and NADP, and is a key enzyme in the biosynthesis of NADP. Catalyzes specifically the phosphorylation on 2'-hydroxyl of the adenosine moiety of NAD to yield NADP.</text>
</comment>
<dbReference type="GO" id="GO:0005524">
    <property type="term" value="F:ATP binding"/>
    <property type="evidence" value="ECO:0007669"/>
    <property type="project" value="UniProtKB-KW"/>
</dbReference>
<evidence type="ECO:0000256" key="5">
    <source>
        <dbReference type="ARBA" id="ARBA00047925"/>
    </source>
</evidence>
<dbReference type="Pfam" id="PF20143">
    <property type="entry name" value="NAD_kinase_C"/>
    <property type="match status" value="1"/>
</dbReference>
<evidence type="ECO:0000313" key="8">
    <source>
        <dbReference type="Proteomes" id="UP000315349"/>
    </source>
</evidence>
<evidence type="ECO:0000313" key="7">
    <source>
        <dbReference type="EMBL" id="QDV30398.1"/>
    </source>
</evidence>
<feature type="binding site" evidence="6">
    <location>
        <begin position="137"/>
        <end position="138"/>
    </location>
    <ligand>
        <name>NAD(+)</name>
        <dbReference type="ChEBI" id="CHEBI:57540"/>
    </ligand>
</feature>
<feature type="binding site" evidence="6">
    <location>
        <position position="237"/>
    </location>
    <ligand>
        <name>NAD(+)</name>
        <dbReference type="ChEBI" id="CHEBI:57540"/>
    </ligand>
</feature>
<comment type="cofactor">
    <cofactor evidence="6">
        <name>a divalent metal cation</name>
        <dbReference type="ChEBI" id="CHEBI:60240"/>
    </cofactor>
</comment>
<dbReference type="PANTHER" id="PTHR20275">
    <property type="entry name" value="NAD KINASE"/>
    <property type="match status" value="1"/>
</dbReference>
<dbReference type="Gene3D" id="3.40.50.10330">
    <property type="entry name" value="Probable inorganic polyphosphate/atp-NAD kinase, domain 1"/>
    <property type="match status" value="1"/>
</dbReference>
<dbReference type="HAMAP" id="MF_00361">
    <property type="entry name" value="NAD_kinase"/>
    <property type="match status" value="1"/>
</dbReference>
<dbReference type="EMBL" id="CP036299">
    <property type="protein sequence ID" value="QDV30398.1"/>
    <property type="molecule type" value="Genomic_DNA"/>
</dbReference>
<keyword evidence="6" id="KW-0963">Cytoplasm</keyword>
<dbReference type="GO" id="GO:0051287">
    <property type="term" value="F:NAD binding"/>
    <property type="evidence" value="ECO:0007669"/>
    <property type="project" value="UniProtKB-ARBA"/>
</dbReference>
<feature type="binding site" evidence="6">
    <location>
        <position position="68"/>
    </location>
    <ligand>
        <name>NAD(+)</name>
        <dbReference type="ChEBI" id="CHEBI:57540"/>
    </ligand>
</feature>
<feature type="binding site" evidence="6">
    <location>
        <position position="148"/>
    </location>
    <ligand>
        <name>NAD(+)</name>
        <dbReference type="ChEBI" id="CHEBI:57540"/>
    </ligand>
</feature>
<feature type="binding site" evidence="6">
    <location>
        <position position="175"/>
    </location>
    <ligand>
        <name>NAD(+)</name>
        <dbReference type="ChEBI" id="CHEBI:57540"/>
    </ligand>
</feature>
<evidence type="ECO:0000256" key="1">
    <source>
        <dbReference type="ARBA" id="ARBA00022679"/>
    </source>
</evidence>
<protein>
    <recommendedName>
        <fullName evidence="6">NAD kinase</fullName>
        <ecNumber evidence="6">2.7.1.23</ecNumber>
    </recommendedName>
    <alternativeName>
        <fullName evidence="6">ATP-dependent NAD kinase</fullName>
    </alternativeName>
</protein>
<dbReference type="Pfam" id="PF01513">
    <property type="entry name" value="NAD_kinase"/>
    <property type="match status" value="1"/>
</dbReference>
<dbReference type="InterPro" id="IPR017438">
    <property type="entry name" value="ATP-NAD_kinase_N"/>
</dbReference>
<feature type="active site" description="Proton acceptor" evidence="6">
    <location>
        <position position="63"/>
    </location>
</feature>
<dbReference type="GO" id="GO:0046872">
    <property type="term" value="F:metal ion binding"/>
    <property type="evidence" value="ECO:0007669"/>
    <property type="project" value="UniProtKB-UniRule"/>
</dbReference>
<dbReference type="InterPro" id="IPR002504">
    <property type="entry name" value="NADK"/>
</dbReference>
<keyword evidence="8" id="KW-1185">Reference proteome</keyword>
<dbReference type="GO" id="GO:0006741">
    <property type="term" value="P:NADP+ biosynthetic process"/>
    <property type="evidence" value="ECO:0007669"/>
    <property type="project" value="UniProtKB-UniRule"/>
</dbReference>
<evidence type="ECO:0000256" key="4">
    <source>
        <dbReference type="ARBA" id="ARBA00023027"/>
    </source>
</evidence>